<name>A0A6C0GP46_9BACT</name>
<dbReference type="Proteomes" id="UP000480178">
    <property type="component" value="Chromosome"/>
</dbReference>
<proteinExistence type="predicted"/>
<reference evidence="1 2" key="1">
    <citation type="submission" date="2020-01" db="EMBL/GenBank/DDBJ databases">
        <authorList>
            <person name="Kim M.K."/>
        </authorList>
    </citation>
    <scope>NUCLEOTIDE SEQUENCE [LARGE SCALE GENOMIC DNA]</scope>
    <source>
        <strain evidence="1 2">172606-1</strain>
    </source>
</reference>
<dbReference type="RefSeq" id="WP_162445382.1">
    <property type="nucleotide sequence ID" value="NZ_CP048222.1"/>
</dbReference>
<organism evidence="1 2">
    <name type="scientific">Rhodocytophaga rosea</name>
    <dbReference type="NCBI Taxonomy" id="2704465"/>
    <lineage>
        <taxon>Bacteria</taxon>
        <taxon>Pseudomonadati</taxon>
        <taxon>Bacteroidota</taxon>
        <taxon>Cytophagia</taxon>
        <taxon>Cytophagales</taxon>
        <taxon>Rhodocytophagaceae</taxon>
        <taxon>Rhodocytophaga</taxon>
    </lineage>
</organism>
<dbReference type="AlphaFoldDB" id="A0A6C0GP46"/>
<evidence type="ECO:0000313" key="2">
    <source>
        <dbReference type="Proteomes" id="UP000480178"/>
    </source>
</evidence>
<protein>
    <submittedName>
        <fullName evidence="1">Uncharacterized protein</fullName>
    </submittedName>
</protein>
<gene>
    <name evidence="1" type="ORF">GXP67_23500</name>
</gene>
<accession>A0A6C0GP46</accession>
<dbReference type="KEGG" id="rhoz:GXP67_23500"/>
<sequence>MITTSQLCMLLLNIYFNVLVLSPLWQSYKAVRYNQVISSIGFDLTPESIRLEGEIDALMLDYVVKLRQINKIQDQAQALVAVQQVKLQLTKRVQKIAPELQLWKKSLSKQEAKNFTEKFLVKPYFKEINDLTFAFNLSNRGSNHTELVKAYQGLNEFMPVLFN</sequence>
<dbReference type="EMBL" id="CP048222">
    <property type="protein sequence ID" value="QHT69393.1"/>
    <property type="molecule type" value="Genomic_DNA"/>
</dbReference>
<keyword evidence="2" id="KW-1185">Reference proteome</keyword>
<evidence type="ECO:0000313" key="1">
    <source>
        <dbReference type="EMBL" id="QHT69393.1"/>
    </source>
</evidence>